<evidence type="ECO:0000313" key="14">
    <source>
        <dbReference type="Proteomes" id="UP000298246"/>
    </source>
</evidence>
<feature type="compositionally biased region" description="Gly residues" evidence="10">
    <location>
        <begin position="206"/>
        <end position="215"/>
    </location>
</feature>
<dbReference type="Gene3D" id="3.30.9.10">
    <property type="entry name" value="D-Amino Acid Oxidase, subunit A, domain 2"/>
    <property type="match status" value="2"/>
</dbReference>
<dbReference type="EC" id="1.1.5.3" evidence="9"/>
<keyword evidence="5" id="KW-0319">Glycerol metabolism</keyword>
<evidence type="ECO:0000256" key="10">
    <source>
        <dbReference type="SAM" id="MobiDB-lite"/>
    </source>
</evidence>
<dbReference type="PANTHER" id="PTHR11985:SF35">
    <property type="entry name" value="ANAEROBIC GLYCEROL-3-PHOSPHATE DEHYDROGENASE SUBUNIT A"/>
    <property type="match status" value="1"/>
</dbReference>
<dbReference type="GO" id="GO:0019563">
    <property type="term" value="P:glycerol catabolic process"/>
    <property type="evidence" value="ECO:0007669"/>
    <property type="project" value="UniProtKB-UniPathway"/>
</dbReference>
<dbReference type="InterPro" id="IPR038299">
    <property type="entry name" value="DAO_C_sf"/>
</dbReference>
<dbReference type="Proteomes" id="UP000298246">
    <property type="component" value="Unassembled WGS sequence"/>
</dbReference>
<evidence type="ECO:0000256" key="1">
    <source>
        <dbReference type="ARBA" id="ARBA00001974"/>
    </source>
</evidence>
<comment type="similarity">
    <text evidence="3 9">Belongs to the FAD-dependent glycerol-3-phosphate dehydrogenase family.</text>
</comment>
<dbReference type="PROSITE" id="PS00977">
    <property type="entry name" value="FAD_G3PDH_1"/>
    <property type="match status" value="1"/>
</dbReference>
<evidence type="ECO:0000256" key="2">
    <source>
        <dbReference type="ARBA" id="ARBA00004977"/>
    </source>
</evidence>
<dbReference type="InterPro" id="IPR000447">
    <property type="entry name" value="G3P_DH_FAD-dep"/>
</dbReference>
<dbReference type="EMBL" id="MYFO01000003">
    <property type="protein sequence ID" value="TFE90956.1"/>
    <property type="molecule type" value="Genomic_DNA"/>
</dbReference>
<dbReference type="InterPro" id="IPR006076">
    <property type="entry name" value="FAD-dep_OxRdtase"/>
</dbReference>
<feature type="region of interest" description="Disordered" evidence="10">
    <location>
        <begin position="204"/>
        <end position="254"/>
    </location>
</feature>
<proteinExistence type="inferred from homology"/>
<dbReference type="GO" id="GO:0009331">
    <property type="term" value="C:glycerol-3-phosphate dehydrogenase (FAD) complex"/>
    <property type="evidence" value="ECO:0007669"/>
    <property type="project" value="UniProtKB-UniRule"/>
</dbReference>
<dbReference type="Gene3D" id="1.10.8.870">
    <property type="entry name" value="Alpha-glycerophosphate oxidase, cap domain"/>
    <property type="match status" value="1"/>
</dbReference>
<dbReference type="GO" id="GO:0046168">
    <property type="term" value="P:glycerol-3-phosphate catabolic process"/>
    <property type="evidence" value="ECO:0007669"/>
    <property type="project" value="TreeGrafter"/>
</dbReference>
<dbReference type="RefSeq" id="WP_134749883.1">
    <property type="nucleotide sequence ID" value="NZ_MYFO02000007.1"/>
</dbReference>
<evidence type="ECO:0000256" key="7">
    <source>
        <dbReference type="ARBA" id="ARBA00023002"/>
    </source>
</evidence>
<comment type="cofactor">
    <cofactor evidence="1 9">
        <name>FAD</name>
        <dbReference type="ChEBI" id="CHEBI:57692"/>
    </cofactor>
</comment>
<dbReference type="InterPro" id="IPR036188">
    <property type="entry name" value="FAD/NAD-bd_sf"/>
</dbReference>
<reference evidence="13 14" key="1">
    <citation type="submission" date="2017-03" db="EMBL/GenBank/DDBJ databases">
        <title>Isolation of Levoglucosan Utilizing Bacteria.</title>
        <authorList>
            <person name="Arya A.S."/>
        </authorList>
    </citation>
    <scope>NUCLEOTIDE SEQUENCE [LARGE SCALE GENOMIC DNA]</scope>
    <source>
        <strain evidence="13 14">MEC069</strain>
    </source>
</reference>
<dbReference type="SUPFAM" id="SSF51905">
    <property type="entry name" value="FAD/NAD(P)-binding domain"/>
    <property type="match status" value="1"/>
</dbReference>
<evidence type="ECO:0000313" key="13">
    <source>
        <dbReference type="EMBL" id="TFE90956.1"/>
    </source>
</evidence>
<dbReference type="GO" id="GO:0004368">
    <property type="term" value="F:glycerol-3-phosphate dehydrogenase (quinone) activity"/>
    <property type="evidence" value="ECO:0007669"/>
    <property type="project" value="UniProtKB-EC"/>
</dbReference>
<name>A0A4Y8Q9M4_9BACL</name>
<dbReference type="AlphaFoldDB" id="A0A4Y8Q9M4"/>
<accession>A0A4Y8Q9M4</accession>
<keyword evidence="4 9" id="KW-0285">Flavoprotein</keyword>
<dbReference type="PRINTS" id="PR01001">
    <property type="entry name" value="FADG3PDH"/>
</dbReference>
<dbReference type="Pfam" id="PF16901">
    <property type="entry name" value="DAO_C"/>
    <property type="match status" value="1"/>
</dbReference>
<evidence type="ECO:0000256" key="9">
    <source>
        <dbReference type="RuleBase" id="RU361217"/>
    </source>
</evidence>
<keyword evidence="6" id="KW-0274">FAD</keyword>
<protein>
    <recommendedName>
        <fullName evidence="9">Glycerol-3-phosphate dehydrogenase</fullName>
        <ecNumber evidence="9">1.1.5.3</ecNumber>
    </recommendedName>
</protein>
<comment type="pathway">
    <text evidence="2">Polyol metabolism; glycerol degradation via glycerol kinase pathway; glycerone phosphate from sn-glycerol 3-phosphate (aerobic route): step 1/1.</text>
</comment>
<keyword evidence="7 9" id="KW-0560">Oxidoreductase</keyword>
<sequence length="613" mass="64486">MFAGSKRLELLEEMERETFDLLVIGGGITGAGIALDAQSRGLRTALVEMQDFAAGTSSRSTKLVHGGLRYLKQLELRMVAEVGRERAIVYENGPHVTTPVWMLLPLYKGGMLGPWSTSLGLRLYDALAGVNASERRRMLGADETRGREPLLRADGLLGGGLYVEYRTDDARLTVEVLKKAAALGAKAVNYAAAVELLYAGGRRGPHSGGERGAAGSGRADDAGGAPGSAGAAGGAGAASGTGVAGAPAPPSPAAGEAATARVIGARVVDRLSGRSFQLRAARVVNAAGPWVDELRELDGSKHGRTLHHTKGVHLVFDGGRFPLRQAVYADTPDGRMIFAIPRDGKTYVGTTDTDYRGDLAAPRLTAADRRYLLSAVHALFPALGLSEADVESSWTGLRPLIHQPGKSPSSISRRDEIFVSASGLISIAGGKLTGYRRMAETVVDRVAALLRAEGRAAAAPCCTRTLPISGGSVGGSAGLALFVEAKVAAGVQLGLPAGEAALLARRYGSNVDAVLALLAAFRDEAAACGVPAALLAELAYAMEHEMAVTPADFFIRRTGALFFDIAYVRRWKEAAVDFFARRCGWSTELRMLRAAELDQCLREAVTPLDEEKA</sequence>
<evidence type="ECO:0000256" key="4">
    <source>
        <dbReference type="ARBA" id="ARBA00022630"/>
    </source>
</evidence>
<evidence type="ECO:0000256" key="3">
    <source>
        <dbReference type="ARBA" id="ARBA00007330"/>
    </source>
</evidence>
<feature type="compositionally biased region" description="Gly residues" evidence="10">
    <location>
        <begin position="224"/>
        <end position="243"/>
    </location>
</feature>
<dbReference type="PANTHER" id="PTHR11985">
    <property type="entry name" value="GLYCEROL-3-PHOSPHATE DEHYDROGENASE"/>
    <property type="match status" value="1"/>
</dbReference>
<evidence type="ECO:0000259" key="11">
    <source>
        <dbReference type="Pfam" id="PF01266"/>
    </source>
</evidence>
<dbReference type="InterPro" id="IPR031656">
    <property type="entry name" value="DAO_C"/>
</dbReference>
<feature type="domain" description="FAD dependent oxidoreductase" evidence="11">
    <location>
        <begin position="271"/>
        <end position="433"/>
    </location>
</feature>
<dbReference type="PROSITE" id="PS00978">
    <property type="entry name" value="FAD_G3PDH_2"/>
    <property type="match status" value="1"/>
</dbReference>
<gene>
    <name evidence="13" type="ORF">B5M42_03795</name>
</gene>
<comment type="caution">
    <text evidence="13">The sequence shown here is derived from an EMBL/GenBank/DDBJ whole genome shotgun (WGS) entry which is preliminary data.</text>
</comment>
<dbReference type="UniPathway" id="UPA00618">
    <property type="reaction ID" value="UER00674"/>
</dbReference>
<dbReference type="OrthoDB" id="9766796at2"/>
<evidence type="ECO:0000259" key="12">
    <source>
        <dbReference type="Pfam" id="PF16901"/>
    </source>
</evidence>
<evidence type="ECO:0000256" key="6">
    <source>
        <dbReference type="ARBA" id="ARBA00022827"/>
    </source>
</evidence>
<dbReference type="Pfam" id="PF01266">
    <property type="entry name" value="DAO"/>
    <property type="match status" value="2"/>
</dbReference>
<dbReference type="Gene3D" id="3.50.50.60">
    <property type="entry name" value="FAD/NAD(P)-binding domain"/>
    <property type="match status" value="2"/>
</dbReference>
<feature type="domain" description="FAD dependent oxidoreductase" evidence="11">
    <location>
        <begin position="20"/>
        <end position="202"/>
    </location>
</feature>
<feature type="domain" description="Alpha-glycerophosphate oxidase C-terminal" evidence="12">
    <location>
        <begin position="461"/>
        <end position="588"/>
    </location>
</feature>
<comment type="catalytic activity">
    <reaction evidence="8 9">
        <text>a quinone + sn-glycerol 3-phosphate = dihydroxyacetone phosphate + a quinol</text>
        <dbReference type="Rhea" id="RHEA:18977"/>
        <dbReference type="ChEBI" id="CHEBI:24646"/>
        <dbReference type="ChEBI" id="CHEBI:57597"/>
        <dbReference type="ChEBI" id="CHEBI:57642"/>
        <dbReference type="ChEBI" id="CHEBI:132124"/>
        <dbReference type="EC" id="1.1.5.3"/>
    </reaction>
</comment>
<organism evidence="13 14">
    <name type="scientific">Paenibacillus athensensis</name>
    <dbReference type="NCBI Taxonomy" id="1967502"/>
    <lineage>
        <taxon>Bacteria</taxon>
        <taxon>Bacillati</taxon>
        <taxon>Bacillota</taxon>
        <taxon>Bacilli</taxon>
        <taxon>Bacillales</taxon>
        <taxon>Paenibacillaceae</taxon>
        <taxon>Paenibacillus</taxon>
    </lineage>
</organism>
<keyword evidence="14" id="KW-1185">Reference proteome</keyword>
<evidence type="ECO:0000256" key="8">
    <source>
        <dbReference type="ARBA" id="ARBA00049055"/>
    </source>
</evidence>
<evidence type="ECO:0000256" key="5">
    <source>
        <dbReference type="ARBA" id="ARBA00022798"/>
    </source>
</evidence>